<organism evidence="2 3">
    <name type="scientific">Leishmania mexicana (strain MHOM/GT/2001/U1103)</name>
    <dbReference type="NCBI Taxonomy" id="929439"/>
    <lineage>
        <taxon>Eukaryota</taxon>
        <taxon>Discoba</taxon>
        <taxon>Euglenozoa</taxon>
        <taxon>Kinetoplastea</taxon>
        <taxon>Metakinetoplastina</taxon>
        <taxon>Trypanosomatida</taxon>
        <taxon>Trypanosomatidae</taxon>
        <taxon>Leishmaniinae</taxon>
        <taxon>Leishmania</taxon>
    </lineage>
</organism>
<sequence length="706" mass="75975">MRIKSSSTTVTSSLEGRRRRLVSTPASPSSPCAGSTMSLTPTTPTLRSNPVAPPATHRYETTNVMSTSKPQPASASGECNTRSSPSARSRATVASRGSTLVGVHPNSSASQLGTTAKRPSRRKFPPKNKAAAPTYKPVPLTAVGVGSLISSYTTLTSSPALSSGIPRSPRVLISPGVGERARRIRDLCPPSLPPSSAATSVPCALYDLHHALQHRLVEDFGWSIHWYLDTETEIKQLEVFKELDEKTKHPSHKTGKPTTAAAERMASEAGTGNGEPKSTAAYPRVNLTADQQDSSAPGGSLKGNTSSLTSPHHSDPNTPQRYHRLDVDGRELPFLAQKSNFGVITNRFDCHMCHDLSVEARSAASQVPRSRLSRTPFEYRLASLQRWLRKRSVESDKDGLLASCLSLETQRYLAYLGLADCWTSLFVTAGLPMVTSMAASSPSSPREATQRFPTTLSGAASRHGSVPLSFYALPALCRWKCVTPFRRDRILRESVMHPFPLPEVFLRDCRGASLAQLQSSAETSEAQAAPADVSHSLPSLTFFTIQQRSFLSERRRTSMWRNQAASLGEICACDVYLVAATGRGAGAGAAAADTMASVWGYVKREDLDSRTVSLPSSPSSAAQQCKGGRKGSSTTTTSAKSPSGELFYIASSLENYLRLGLVFGWVYGWQLCFSSAGPPPNSVLWLCLVNRSAYEAALATSKHTPP</sequence>
<dbReference type="AlphaFoldDB" id="E9B1X1"/>
<feature type="compositionally biased region" description="Polar residues" evidence="1">
    <location>
        <begin position="1"/>
        <end position="14"/>
    </location>
</feature>
<feature type="region of interest" description="Disordered" evidence="1">
    <location>
        <begin position="245"/>
        <end position="323"/>
    </location>
</feature>
<name>E9B1X1_LEIMU</name>
<feature type="compositionally biased region" description="Polar residues" evidence="1">
    <location>
        <begin position="61"/>
        <end position="80"/>
    </location>
</feature>
<dbReference type="PhylomeDB" id="E9B1X1"/>
<feature type="compositionally biased region" description="Low complexity" evidence="1">
    <location>
        <begin position="615"/>
        <end position="640"/>
    </location>
</feature>
<feature type="compositionally biased region" description="Polar residues" evidence="1">
    <location>
        <begin position="105"/>
        <end position="114"/>
    </location>
</feature>
<dbReference type="GeneID" id="13451935"/>
<dbReference type="RefSeq" id="XP_003877691.1">
    <property type="nucleotide sequence ID" value="XM_003877642.1"/>
</dbReference>
<dbReference type="OMA" id="PFEYRLA"/>
<protein>
    <submittedName>
        <fullName evidence="2">Uncharacterized protein</fullName>
    </submittedName>
</protein>
<dbReference type="VEuPathDB" id="TriTrypDB:LmxM.30.1710"/>
<evidence type="ECO:0000313" key="3">
    <source>
        <dbReference type="Proteomes" id="UP000007259"/>
    </source>
</evidence>
<gene>
    <name evidence="2" type="ORF">LMXM_30_1710</name>
</gene>
<dbReference type="EMBL" id="FR799583">
    <property type="protein sequence ID" value="CBZ29228.1"/>
    <property type="molecule type" value="Genomic_DNA"/>
</dbReference>
<evidence type="ECO:0000313" key="2">
    <source>
        <dbReference type="EMBL" id="CBZ29228.1"/>
    </source>
</evidence>
<feature type="compositionally biased region" description="Low complexity" evidence="1">
    <location>
        <begin position="35"/>
        <end position="46"/>
    </location>
</feature>
<keyword evidence="3" id="KW-1185">Reference proteome</keyword>
<dbReference type="OrthoDB" id="252244at2759"/>
<proteinExistence type="predicted"/>
<feature type="compositionally biased region" description="Polar residues" evidence="1">
    <location>
        <begin position="438"/>
        <end position="458"/>
    </location>
</feature>
<feature type="region of interest" description="Disordered" evidence="1">
    <location>
        <begin position="610"/>
        <end position="640"/>
    </location>
</feature>
<feature type="region of interest" description="Disordered" evidence="1">
    <location>
        <begin position="438"/>
        <end position="460"/>
    </location>
</feature>
<feature type="region of interest" description="Disordered" evidence="1">
    <location>
        <begin position="1"/>
        <end position="134"/>
    </location>
</feature>
<feature type="compositionally biased region" description="Polar residues" evidence="1">
    <location>
        <begin position="288"/>
        <end position="320"/>
    </location>
</feature>
<dbReference type="KEGG" id="lmi:LMXM_30_1710"/>
<accession>E9B1X1</accession>
<feature type="compositionally biased region" description="Low complexity" evidence="1">
    <location>
        <begin position="81"/>
        <end position="99"/>
    </location>
</feature>
<feature type="compositionally biased region" description="Polar residues" evidence="1">
    <location>
        <begin position="24"/>
        <end position="33"/>
    </location>
</feature>
<evidence type="ECO:0000256" key="1">
    <source>
        <dbReference type="SAM" id="MobiDB-lite"/>
    </source>
</evidence>
<dbReference type="Proteomes" id="UP000007259">
    <property type="component" value="Chromosome 30"/>
</dbReference>
<reference evidence="2 3" key="1">
    <citation type="journal article" date="2011" name="Genome Res.">
        <title>Chromosome and gene copy number variation allow major structural change between species and strains of Leishmania.</title>
        <authorList>
            <person name="Rogers M.B."/>
            <person name="Hilley J.D."/>
            <person name="Dickens N.J."/>
            <person name="Wilkes J."/>
            <person name="Bates P.A."/>
            <person name="Depledge D.P."/>
            <person name="Harris D."/>
            <person name="Her Y."/>
            <person name="Herzyk P."/>
            <person name="Imamura H."/>
            <person name="Otto T.D."/>
            <person name="Sanders M."/>
            <person name="Seeger K."/>
            <person name="Dujardin J.C."/>
            <person name="Berriman M."/>
            <person name="Smith D.F."/>
            <person name="Hertz-Fowler C."/>
            <person name="Mottram J.C."/>
        </authorList>
    </citation>
    <scope>NUCLEOTIDE SEQUENCE [LARGE SCALE GENOMIC DNA]</scope>
    <source>
        <strain evidence="2 3">MHOM/GT/2001/U1103</strain>
    </source>
</reference>